<gene>
    <name evidence="1" type="ORF">AWB69_08910</name>
</gene>
<name>A0A158JX32_9BURK</name>
<dbReference type="EMBL" id="FCOK02000128">
    <property type="protein sequence ID" value="SAL73043.1"/>
    <property type="molecule type" value="Genomic_DNA"/>
</dbReference>
<dbReference type="Gene3D" id="2.60.120.10">
    <property type="entry name" value="Jelly Rolls"/>
    <property type="match status" value="1"/>
</dbReference>
<dbReference type="InterPro" id="IPR011051">
    <property type="entry name" value="RmlC_Cupin_sf"/>
</dbReference>
<dbReference type="Proteomes" id="UP000054683">
    <property type="component" value="Unassembled WGS sequence"/>
</dbReference>
<evidence type="ECO:0000313" key="2">
    <source>
        <dbReference type="Proteomes" id="UP000054683"/>
    </source>
</evidence>
<accession>A0A158JX32</accession>
<reference evidence="1 2" key="1">
    <citation type="submission" date="2016-01" db="EMBL/GenBank/DDBJ databases">
        <authorList>
            <person name="Oliw E.H."/>
        </authorList>
    </citation>
    <scope>NUCLEOTIDE SEQUENCE [LARGE SCALE GENOMIC DNA]</scope>
    <source>
        <strain evidence="1">LMG 27134</strain>
    </source>
</reference>
<dbReference type="RefSeq" id="WP_197500476.1">
    <property type="nucleotide sequence ID" value="NZ_FCOK02000128.1"/>
</dbReference>
<dbReference type="SUPFAM" id="SSF51182">
    <property type="entry name" value="RmlC-like cupins"/>
    <property type="match status" value="1"/>
</dbReference>
<sequence length="193" mass="21627">MIPVVRIWTPDEMRVRIAKFSELKGSLGGFPDSYPPGCEREIMNVIGFQPQESDQRYVSPMGADASKKAAIPISEDFNLGLARCKPGCGPLMHNHDTNETFTPITGRWRCGWNEGEAYECVEVGPYDVVSFPPGLARNFVDLTNDEPDQQYLLLFIVAGNAPKAEFTPGASNYRQSQRRFVHRPITIFRNVST</sequence>
<protein>
    <recommendedName>
        <fullName evidence="3">Cupin domain protein</fullName>
    </recommendedName>
</protein>
<organism evidence="1 2">
    <name type="scientific">Caballeronia udeis</name>
    <dbReference type="NCBI Taxonomy" id="1232866"/>
    <lineage>
        <taxon>Bacteria</taxon>
        <taxon>Pseudomonadati</taxon>
        <taxon>Pseudomonadota</taxon>
        <taxon>Betaproteobacteria</taxon>
        <taxon>Burkholderiales</taxon>
        <taxon>Burkholderiaceae</taxon>
        <taxon>Caballeronia</taxon>
    </lineage>
</organism>
<proteinExistence type="predicted"/>
<dbReference type="InterPro" id="IPR014710">
    <property type="entry name" value="RmlC-like_jellyroll"/>
</dbReference>
<evidence type="ECO:0000313" key="1">
    <source>
        <dbReference type="EMBL" id="SAL73043.1"/>
    </source>
</evidence>
<evidence type="ECO:0008006" key="3">
    <source>
        <dbReference type="Google" id="ProtNLM"/>
    </source>
</evidence>
<dbReference type="AlphaFoldDB" id="A0A158JX32"/>